<feature type="transmembrane region" description="Helical" evidence="1">
    <location>
        <begin position="142"/>
        <end position="159"/>
    </location>
</feature>
<accession>A0A2T4JDP5</accession>
<evidence type="ECO:0000256" key="1">
    <source>
        <dbReference type="SAM" id="Phobius"/>
    </source>
</evidence>
<name>A0A2T4JDP5_FUSBL</name>
<keyword evidence="1" id="KW-0812">Transmembrane</keyword>
<evidence type="ECO:0000313" key="3">
    <source>
        <dbReference type="Proteomes" id="UP000241362"/>
    </source>
</evidence>
<sequence length="169" mass="18375">MSGTLSAIALSAGLPLIERILSRKLGDAGGQLATEVIRHIADALKVAPDEVEAVAEQYPGRVIEAMRQVEPMAPELVALYAAGLQGQFALLQAEAAEPIWMRAWRPGGMYLILFLWAWNIVILHVANAVWKIALPPAPFDALGWLTGVYCSLYMGGHTLKDVVSKWISK</sequence>
<dbReference type="InterPro" id="IPR021497">
    <property type="entry name" value="GTA_holin_3TM"/>
</dbReference>
<organism evidence="2 3">
    <name type="scientific">Fuscovulum blasticum DSM 2131</name>
    <dbReference type="NCBI Taxonomy" id="1188250"/>
    <lineage>
        <taxon>Bacteria</taxon>
        <taxon>Pseudomonadati</taxon>
        <taxon>Pseudomonadota</taxon>
        <taxon>Alphaproteobacteria</taxon>
        <taxon>Rhodobacterales</taxon>
        <taxon>Paracoccaceae</taxon>
        <taxon>Pseudogemmobacter</taxon>
    </lineage>
</organism>
<dbReference type="EMBL" id="PZKE01000002">
    <property type="protein sequence ID" value="PTE15948.1"/>
    <property type="molecule type" value="Genomic_DNA"/>
</dbReference>
<keyword evidence="1" id="KW-1133">Transmembrane helix</keyword>
<proteinExistence type="predicted"/>
<gene>
    <name evidence="2" type="ORF">C5F44_02605</name>
</gene>
<dbReference type="RefSeq" id="WP_107671957.1">
    <property type="nucleotide sequence ID" value="NZ_PZKE01000002.1"/>
</dbReference>
<dbReference type="Proteomes" id="UP000241362">
    <property type="component" value="Unassembled WGS sequence"/>
</dbReference>
<comment type="caution">
    <text evidence="2">The sequence shown here is derived from an EMBL/GenBank/DDBJ whole genome shotgun (WGS) entry which is preliminary data.</text>
</comment>
<protein>
    <recommendedName>
        <fullName evidence="4">Holin of 3TMs, for gene-transfer release</fullName>
    </recommendedName>
</protein>
<dbReference type="Pfam" id="PF11351">
    <property type="entry name" value="GTA_holin_3TM"/>
    <property type="match status" value="1"/>
</dbReference>
<keyword evidence="1" id="KW-0472">Membrane</keyword>
<reference evidence="2 3" key="1">
    <citation type="submission" date="2018-03" db="EMBL/GenBank/DDBJ databases">
        <title>Rhodobacter blasticus.</title>
        <authorList>
            <person name="Meyer T.E."/>
            <person name="Miller S."/>
            <person name="Lodha T."/>
            <person name="Gandham S."/>
            <person name="Chintalapati S."/>
            <person name="Chintalapati V.R."/>
        </authorList>
    </citation>
    <scope>NUCLEOTIDE SEQUENCE [LARGE SCALE GENOMIC DNA]</scope>
    <source>
        <strain evidence="2 3">DSM 2131</strain>
    </source>
</reference>
<evidence type="ECO:0000313" key="2">
    <source>
        <dbReference type="EMBL" id="PTE15948.1"/>
    </source>
</evidence>
<keyword evidence="3" id="KW-1185">Reference proteome</keyword>
<evidence type="ECO:0008006" key="4">
    <source>
        <dbReference type="Google" id="ProtNLM"/>
    </source>
</evidence>
<feature type="transmembrane region" description="Helical" evidence="1">
    <location>
        <begin position="110"/>
        <end position="130"/>
    </location>
</feature>
<dbReference type="AlphaFoldDB" id="A0A2T4JDP5"/>